<feature type="domain" description="Protein kinase" evidence="7">
    <location>
        <begin position="132"/>
        <end position="414"/>
    </location>
</feature>
<dbReference type="GO" id="GO:0004674">
    <property type="term" value="F:protein serine/threonine kinase activity"/>
    <property type="evidence" value="ECO:0007669"/>
    <property type="project" value="UniProtKB-KW"/>
</dbReference>
<keyword evidence="5" id="KW-0067">ATP-binding</keyword>
<keyword evidence="3" id="KW-0547">Nucleotide-binding</keyword>
<proteinExistence type="predicted"/>
<protein>
    <recommendedName>
        <fullName evidence="7">Protein kinase domain-containing protein</fullName>
    </recommendedName>
</protein>
<dbReference type="PROSITE" id="PS00108">
    <property type="entry name" value="PROTEIN_KINASE_ST"/>
    <property type="match status" value="1"/>
</dbReference>
<dbReference type="SMART" id="SM00220">
    <property type="entry name" value="S_TKc"/>
    <property type="match status" value="1"/>
</dbReference>
<sequence length="561" mass="64229">MSVKLTNPETDGNGNTKRKGIKDKVKLAMDSFNQYEDTSEDCGDNSTKCGSVYTNKATFNKMIDVRQKEDDTDKFQINLINLSPRTTEDNEFSFDTSQLQKLKNGLAKNNNVRRRQCPKKNSYVSNDKDRAYHKDFLIAEGSFGKVYQVTKHDNGKKYAMKVLNSYFLKKYNKSHEAYVERHVLSTCKHPNIVKFSKCHKAGESLCFILELCENGSLNDYLEREHSVNHKIIKFFAASILNGIEYLHSKDIAHRDLKPSNILLDENLNVKITDFGTAKIFNCEDERVTSALHKRAKREESRSASPVKKHSFVGTNEYLSPEVLRGHAPSCAIDLWSFGIILYKMYAGETPFLANNEMETYENIISGKISRVNSIPEDAWDLIRSLLKTDPRKRLGCSDIINNINFNVIKSHPYFEKVNFDDLKLNFSEEEKCFPQSSSDSENSEVNPSTRPTVKSFAVPCQIDEEDEEEFYCNRFDDTADDTDSPKNYENVNSVPSLDNSPIDISSMIQEDHFGHRQRKQSMRLQVNPCRVPILFDEESDVEFSSSLSSKSSMILSKKFSR</sequence>
<dbReference type="SUPFAM" id="SSF56112">
    <property type="entry name" value="Protein kinase-like (PK-like)"/>
    <property type="match status" value="1"/>
</dbReference>
<feature type="region of interest" description="Disordered" evidence="6">
    <location>
        <begin position="1"/>
        <end position="22"/>
    </location>
</feature>
<evidence type="ECO:0000256" key="5">
    <source>
        <dbReference type="ARBA" id="ARBA00022840"/>
    </source>
</evidence>
<dbReference type="FunFam" id="1.10.510.10:FF:000833">
    <property type="entry name" value="AGC family protein kinase"/>
    <property type="match status" value="1"/>
</dbReference>
<keyword evidence="1" id="KW-0723">Serine/threonine-protein kinase</keyword>
<evidence type="ECO:0000256" key="4">
    <source>
        <dbReference type="ARBA" id="ARBA00022777"/>
    </source>
</evidence>
<accession>A0AAD1XRT6</accession>
<dbReference type="Gene3D" id="3.30.200.20">
    <property type="entry name" value="Phosphorylase Kinase, domain 1"/>
    <property type="match status" value="1"/>
</dbReference>
<dbReference type="GO" id="GO:0005524">
    <property type="term" value="F:ATP binding"/>
    <property type="evidence" value="ECO:0007669"/>
    <property type="project" value="UniProtKB-KW"/>
</dbReference>
<evidence type="ECO:0000259" key="7">
    <source>
        <dbReference type="PROSITE" id="PS50011"/>
    </source>
</evidence>
<dbReference type="Proteomes" id="UP001295684">
    <property type="component" value="Unassembled WGS sequence"/>
</dbReference>
<dbReference type="InterPro" id="IPR000719">
    <property type="entry name" value="Prot_kinase_dom"/>
</dbReference>
<gene>
    <name evidence="8" type="ORF">ECRASSUSDP1_LOCUS19417</name>
</gene>
<reference evidence="8" key="1">
    <citation type="submission" date="2023-07" db="EMBL/GenBank/DDBJ databases">
        <authorList>
            <consortium name="AG Swart"/>
            <person name="Singh M."/>
            <person name="Singh A."/>
            <person name="Seah K."/>
            <person name="Emmerich C."/>
        </authorList>
    </citation>
    <scope>NUCLEOTIDE SEQUENCE</scope>
    <source>
        <strain evidence="8">DP1</strain>
    </source>
</reference>
<dbReference type="AlphaFoldDB" id="A0AAD1XRT6"/>
<dbReference type="InterPro" id="IPR008271">
    <property type="entry name" value="Ser/Thr_kinase_AS"/>
</dbReference>
<dbReference type="Gene3D" id="1.10.510.10">
    <property type="entry name" value="Transferase(Phosphotransferase) domain 1"/>
    <property type="match status" value="1"/>
</dbReference>
<feature type="region of interest" description="Disordered" evidence="6">
    <location>
        <begin position="481"/>
        <end position="502"/>
    </location>
</feature>
<dbReference type="EMBL" id="CAMPGE010019709">
    <property type="protein sequence ID" value="CAI2378026.1"/>
    <property type="molecule type" value="Genomic_DNA"/>
</dbReference>
<organism evidence="8 9">
    <name type="scientific">Euplotes crassus</name>
    <dbReference type="NCBI Taxonomy" id="5936"/>
    <lineage>
        <taxon>Eukaryota</taxon>
        <taxon>Sar</taxon>
        <taxon>Alveolata</taxon>
        <taxon>Ciliophora</taxon>
        <taxon>Intramacronucleata</taxon>
        <taxon>Spirotrichea</taxon>
        <taxon>Hypotrichia</taxon>
        <taxon>Euplotida</taxon>
        <taxon>Euplotidae</taxon>
        <taxon>Moneuplotes</taxon>
    </lineage>
</organism>
<keyword evidence="2" id="KW-0808">Transferase</keyword>
<feature type="compositionally biased region" description="Polar residues" evidence="6">
    <location>
        <begin position="485"/>
        <end position="502"/>
    </location>
</feature>
<feature type="compositionally biased region" description="Polar residues" evidence="6">
    <location>
        <begin position="1"/>
        <end position="15"/>
    </location>
</feature>
<evidence type="ECO:0000313" key="9">
    <source>
        <dbReference type="Proteomes" id="UP001295684"/>
    </source>
</evidence>
<evidence type="ECO:0000256" key="1">
    <source>
        <dbReference type="ARBA" id="ARBA00022527"/>
    </source>
</evidence>
<dbReference type="Pfam" id="PF00069">
    <property type="entry name" value="Pkinase"/>
    <property type="match status" value="1"/>
</dbReference>
<dbReference type="InterPro" id="IPR011009">
    <property type="entry name" value="Kinase-like_dom_sf"/>
</dbReference>
<evidence type="ECO:0000256" key="3">
    <source>
        <dbReference type="ARBA" id="ARBA00022741"/>
    </source>
</evidence>
<evidence type="ECO:0000256" key="2">
    <source>
        <dbReference type="ARBA" id="ARBA00022679"/>
    </source>
</evidence>
<name>A0AAD1XRT6_EUPCR</name>
<dbReference type="PANTHER" id="PTHR24351">
    <property type="entry name" value="RIBOSOMAL PROTEIN S6 KINASE"/>
    <property type="match status" value="1"/>
</dbReference>
<dbReference type="PROSITE" id="PS50011">
    <property type="entry name" value="PROTEIN_KINASE_DOM"/>
    <property type="match status" value="1"/>
</dbReference>
<keyword evidence="9" id="KW-1185">Reference proteome</keyword>
<keyword evidence="4" id="KW-0418">Kinase</keyword>
<comment type="caution">
    <text evidence="8">The sequence shown here is derived from an EMBL/GenBank/DDBJ whole genome shotgun (WGS) entry which is preliminary data.</text>
</comment>
<evidence type="ECO:0000313" key="8">
    <source>
        <dbReference type="EMBL" id="CAI2378026.1"/>
    </source>
</evidence>
<evidence type="ECO:0000256" key="6">
    <source>
        <dbReference type="SAM" id="MobiDB-lite"/>
    </source>
</evidence>